<evidence type="ECO:0000313" key="8">
    <source>
        <dbReference type="EMBL" id="SBV98726.1"/>
    </source>
</evidence>
<dbReference type="EMBL" id="FLUL01000001">
    <property type="protein sequence ID" value="SBV98726.1"/>
    <property type="molecule type" value="Genomic_DNA"/>
</dbReference>
<keyword evidence="7" id="KW-0653">Protein transport</keyword>
<keyword evidence="7" id="KW-0813">Transport</keyword>
<name>A0A212JGZ2_9BACT</name>
<keyword evidence="5" id="KW-1133">Transmembrane helix</keyword>
<dbReference type="GO" id="GO:0005886">
    <property type="term" value="C:plasma membrane"/>
    <property type="evidence" value="ECO:0007669"/>
    <property type="project" value="UniProtKB-SubCell"/>
</dbReference>
<keyword evidence="4 7" id="KW-0812">Transmembrane</keyword>
<evidence type="ECO:0000256" key="3">
    <source>
        <dbReference type="ARBA" id="ARBA00022475"/>
    </source>
</evidence>
<reference evidence="8" key="1">
    <citation type="submission" date="2016-04" db="EMBL/GenBank/DDBJ databases">
        <authorList>
            <person name="Evans L.H."/>
            <person name="Alamgir A."/>
            <person name="Owens N."/>
            <person name="Weber N.D."/>
            <person name="Virtaneva K."/>
            <person name="Barbian K."/>
            <person name="Babar A."/>
            <person name="Rosenke K."/>
        </authorList>
    </citation>
    <scope>NUCLEOTIDE SEQUENCE</scope>
    <source>
        <strain evidence="8">86-2</strain>
    </source>
</reference>
<evidence type="ECO:0000256" key="6">
    <source>
        <dbReference type="ARBA" id="ARBA00023136"/>
    </source>
</evidence>
<evidence type="ECO:0000256" key="7">
    <source>
        <dbReference type="RuleBase" id="RU003879"/>
    </source>
</evidence>
<dbReference type="AlphaFoldDB" id="A0A212JGZ2"/>
<comment type="subcellular location">
    <subcellularLocation>
        <location evidence="1">Cell membrane</location>
        <topology evidence="1">Single-pass membrane protein</topology>
    </subcellularLocation>
    <subcellularLocation>
        <location evidence="7">Cell membrane</location>
        <topology evidence="7">Single-pass type II membrane protein</topology>
    </subcellularLocation>
</comment>
<dbReference type="InterPro" id="IPR003400">
    <property type="entry name" value="ExbD"/>
</dbReference>
<dbReference type="Pfam" id="PF02472">
    <property type="entry name" value="ExbD"/>
    <property type="match status" value="1"/>
</dbReference>
<keyword evidence="6" id="KW-0472">Membrane</keyword>
<sequence length="203" mass="22835">MGKTKVKKQSTFIDMTAMSDVTVLLLTFFMLTATFLPKEPVQVMTPQSVSEVKVPEYNVLNILIDPQGKVFLNIDKPENKKAVLEKMGQDYGITFTDKQIRSFIEQTHIGVPMNRMAAFLDMPLSTQDSEIKKWGVPSDSVNDQFSRWVQHAREIGGDDMGIAIKADQSTAYPLVDKVLKSLVKMKENRYSLITSLRGMPEGV</sequence>
<dbReference type="PANTHER" id="PTHR30558">
    <property type="entry name" value="EXBD MEMBRANE COMPONENT OF PMF-DRIVEN MACROMOLECULE IMPORT SYSTEM"/>
    <property type="match status" value="1"/>
</dbReference>
<evidence type="ECO:0000256" key="4">
    <source>
        <dbReference type="ARBA" id="ARBA00022692"/>
    </source>
</evidence>
<dbReference type="RefSeq" id="WP_135103764.1">
    <property type="nucleotide sequence ID" value="NZ_CABTJG010000001.1"/>
</dbReference>
<protein>
    <recommendedName>
        <fullName evidence="9">Biopolymer transporter ExbD</fullName>
    </recommendedName>
</protein>
<comment type="similarity">
    <text evidence="2 7">Belongs to the ExbD/TolR family.</text>
</comment>
<dbReference type="PANTHER" id="PTHR30558:SF3">
    <property type="entry name" value="BIOPOLYMER TRANSPORT PROTEIN EXBD-RELATED"/>
    <property type="match status" value="1"/>
</dbReference>
<accession>A0A212JGZ2</accession>
<gene>
    <name evidence="8" type="ORF">KL86DYS2_11499</name>
</gene>
<evidence type="ECO:0000256" key="1">
    <source>
        <dbReference type="ARBA" id="ARBA00004162"/>
    </source>
</evidence>
<dbReference type="GO" id="GO:0022857">
    <property type="term" value="F:transmembrane transporter activity"/>
    <property type="evidence" value="ECO:0007669"/>
    <property type="project" value="InterPro"/>
</dbReference>
<keyword evidence="3" id="KW-1003">Cell membrane</keyword>
<organism evidence="8">
    <name type="scientific">uncultured Dysgonomonas sp</name>
    <dbReference type="NCBI Taxonomy" id="206096"/>
    <lineage>
        <taxon>Bacteria</taxon>
        <taxon>Pseudomonadati</taxon>
        <taxon>Bacteroidota</taxon>
        <taxon>Bacteroidia</taxon>
        <taxon>Bacteroidales</taxon>
        <taxon>Dysgonomonadaceae</taxon>
        <taxon>Dysgonomonas</taxon>
        <taxon>environmental samples</taxon>
    </lineage>
</organism>
<evidence type="ECO:0000256" key="5">
    <source>
        <dbReference type="ARBA" id="ARBA00022989"/>
    </source>
</evidence>
<evidence type="ECO:0000256" key="2">
    <source>
        <dbReference type="ARBA" id="ARBA00005811"/>
    </source>
</evidence>
<evidence type="ECO:0008006" key="9">
    <source>
        <dbReference type="Google" id="ProtNLM"/>
    </source>
</evidence>
<dbReference type="GO" id="GO:0015031">
    <property type="term" value="P:protein transport"/>
    <property type="evidence" value="ECO:0007669"/>
    <property type="project" value="UniProtKB-KW"/>
</dbReference>
<proteinExistence type="inferred from homology"/>